<gene>
    <name evidence="1" type="ORF">PL9214650352</name>
</gene>
<dbReference type="OrthoDB" id="489044at2"/>
<evidence type="ECO:0000313" key="2">
    <source>
        <dbReference type="Proteomes" id="UP000184315"/>
    </source>
</evidence>
<accession>A0A1J1LTN0</accession>
<reference evidence="2" key="1">
    <citation type="submission" date="2015-10" db="EMBL/GenBank/DDBJ databases">
        <authorList>
            <person name="Regsiter A."/>
            <person name="william w."/>
        </authorList>
    </citation>
    <scope>NUCLEOTIDE SEQUENCE [LARGE SCALE GENOMIC DNA]</scope>
</reference>
<organism evidence="1 2">
    <name type="scientific">Planktothrix tepida PCC 9214</name>
    <dbReference type="NCBI Taxonomy" id="671072"/>
    <lineage>
        <taxon>Bacteria</taxon>
        <taxon>Bacillati</taxon>
        <taxon>Cyanobacteriota</taxon>
        <taxon>Cyanophyceae</taxon>
        <taxon>Oscillatoriophycideae</taxon>
        <taxon>Oscillatoriales</taxon>
        <taxon>Microcoleaceae</taxon>
        <taxon>Planktothrix</taxon>
    </lineage>
</organism>
<protein>
    <submittedName>
        <fullName evidence="1">Uncharacterized protein</fullName>
    </submittedName>
</protein>
<sequence length="109" mass="12286">MKVFPMPLVVLLIGINLIISFPALAEDSPSVIGSSEALEVGQKVIWLYKVRADSTDIHKIPAEVVKLGSKQVQIKFRKNSNKFINRWVNRNRIESFPSVQNPDPDKNTD</sequence>
<evidence type="ECO:0000313" key="1">
    <source>
        <dbReference type="EMBL" id="CUR34913.1"/>
    </source>
</evidence>
<keyword evidence="2" id="KW-1185">Reference proteome</keyword>
<dbReference type="AlphaFoldDB" id="A0A1J1LTN0"/>
<dbReference type="EMBL" id="CZDF01000172">
    <property type="protein sequence ID" value="CUR34913.1"/>
    <property type="molecule type" value="Genomic_DNA"/>
</dbReference>
<dbReference type="RefSeq" id="WP_072721748.1">
    <property type="nucleotide sequence ID" value="NZ_LN889813.1"/>
</dbReference>
<proteinExistence type="predicted"/>
<dbReference type="Proteomes" id="UP000184315">
    <property type="component" value="Unassembled WGS sequence"/>
</dbReference>
<name>A0A1J1LTN0_9CYAN</name>